<comment type="caution">
    <text evidence="14">The sequence shown here is derived from an EMBL/GenBank/DDBJ whole genome shotgun (WGS) entry which is preliminary data.</text>
</comment>
<keyword evidence="10 11" id="KW-0472">Membrane</keyword>
<feature type="domain" description="Histidine kinase" evidence="12">
    <location>
        <begin position="236"/>
        <end position="453"/>
    </location>
</feature>
<organism evidence="14 15">
    <name type="scientific">Trinickia dabaoshanensis</name>
    <dbReference type="NCBI Taxonomy" id="564714"/>
    <lineage>
        <taxon>Bacteria</taxon>
        <taxon>Pseudomonadati</taxon>
        <taxon>Pseudomonadota</taxon>
        <taxon>Betaproteobacteria</taxon>
        <taxon>Burkholderiales</taxon>
        <taxon>Burkholderiaceae</taxon>
        <taxon>Trinickia</taxon>
    </lineage>
</organism>
<keyword evidence="15" id="KW-1185">Reference proteome</keyword>
<dbReference type="Pfam" id="PF02518">
    <property type="entry name" value="HATPase_c"/>
    <property type="match status" value="1"/>
</dbReference>
<keyword evidence="8 11" id="KW-1133">Transmembrane helix</keyword>
<dbReference type="Gene3D" id="3.30.565.10">
    <property type="entry name" value="Histidine kinase-like ATPase, C-terminal domain"/>
    <property type="match status" value="1"/>
</dbReference>
<dbReference type="InterPro" id="IPR050428">
    <property type="entry name" value="TCS_sensor_his_kinase"/>
</dbReference>
<protein>
    <recommendedName>
        <fullName evidence="3">histidine kinase</fullName>
        <ecNumber evidence="3">2.7.13.3</ecNumber>
    </recommendedName>
</protein>
<evidence type="ECO:0000256" key="7">
    <source>
        <dbReference type="ARBA" id="ARBA00022777"/>
    </source>
</evidence>
<dbReference type="InterPro" id="IPR003661">
    <property type="entry name" value="HisK_dim/P_dom"/>
</dbReference>
<dbReference type="EMBL" id="PNYA01000014">
    <property type="protein sequence ID" value="PMS18547.1"/>
    <property type="molecule type" value="Genomic_DNA"/>
</dbReference>
<dbReference type="InterPro" id="IPR036097">
    <property type="entry name" value="HisK_dim/P_sf"/>
</dbReference>
<evidence type="ECO:0000313" key="15">
    <source>
        <dbReference type="Proteomes" id="UP000235616"/>
    </source>
</evidence>
<dbReference type="SUPFAM" id="SSF158472">
    <property type="entry name" value="HAMP domain-like"/>
    <property type="match status" value="1"/>
</dbReference>
<gene>
    <name evidence="14" type="ORF">C0Z18_16610</name>
</gene>
<dbReference type="SMART" id="SM00304">
    <property type="entry name" value="HAMP"/>
    <property type="match status" value="1"/>
</dbReference>
<dbReference type="InterPro" id="IPR004358">
    <property type="entry name" value="Sig_transdc_His_kin-like_C"/>
</dbReference>
<dbReference type="AlphaFoldDB" id="A0A2N7VN60"/>
<dbReference type="EC" id="2.7.13.3" evidence="3"/>
<dbReference type="Gene3D" id="6.10.340.10">
    <property type="match status" value="1"/>
</dbReference>
<sequence>MRFFAGSVRWRLTCWYSLSISFIYLVFACCVFVTFRYGCIAESRARLDAMLLSVTNAVVQTPSSLVSAEQALPAISFYVATDRRPVYTSAAWTRAAILAPVRADSRGYAVRASSSGRHYALREAAVPFEGRSLRIGVAEDNEQTVQNLRRLLWVLSLSVPGILLVSFSGGYFLAGRFLSPIDDMARKAQAISADRLSERLTVGQQRDEFDRLARVFNETFDRLEGSFENLRRFTADASHELRTPLAVIRTLGDNAMSGPYDAARYEDAMGSILEETERMTRLLEGLLTLTRAESPHRPRDLAAVRLAEVSRGVVDCLRVLAEEKEQTLVFHEQADLNVMLDKPMFEQALINLIGNAIAYTPAQGEIEVRVLRCPGEQALVEVHDNGPGIAFEHRERIFERFYRIDEGRSRATRGSGLGLAIARWAIGLSGGTLEYEPKQGKGSIFRISLPRGAIVC</sequence>
<dbReference type="PANTHER" id="PTHR45436:SF15">
    <property type="entry name" value="SENSOR HISTIDINE KINASE CUSS"/>
    <property type="match status" value="1"/>
</dbReference>
<dbReference type="InterPro" id="IPR003660">
    <property type="entry name" value="HAMP_dom"/>
</dbReference>
<dbReference type="SMART" id="SM00387">
    <property type="entry name" value="HATPase_c"/>
    <property type="match status" value="1"/>
</dbReference>
<dbReference type="InterPro" id="IPR003594">
    <property type="entry name" value="HATPase_dom"/>
</dbReference>
<keyword evidence="9" id="KW-0902">Two-component regulatory system</keyword>
<dbReference type="PRINTS" id="PR00344">
    <property type="entry name" value="BCTRLSENSOR"/>
</dbReference>
<evidence type="ECO:0000256" key="5">
    <source>
        <dbReference type="ARBA" id="ARBA00022679"/>
    </source>
</evidence>
<dbReference type="PROSITE" id="PS51257">
    <property type="entry name" value="PROKAR_LIPOPROTEIN"/>
    <property type="match status" value="1"/>
</dbReference>
<evidence type="ECO:0000313" key="14">
    <source>
        <dbReference type="EMBL" id="PMS18547.1"/>
    </source>
</evidence>
<dbReference type="PANTHER" id="PTHR45436">
    <property type="entry name" value="SENSOR HISTIDINE KINASE YKOH"/>
    <property type="match status" value="1"/>
</dbReference>
<dbReference type="GO" id="GO:0005886">
    <property type="term" value="C:plasma membrane"/>
    <property type="evidence" value="ECO:0007669"/>
    <property type="project" value="UniProtKB-SubCell"/>
</dbReference>
<reference evidence="14 15" key="1">
    <citation type="submission" date="2018-01" db="EMBL/GenBank/DDBJ databases">
        <title>Whole genome analyses suggest that Burkholderia sensu lato contains two further novel genera in the rhizoxinica-symbiotica group Mycetohabitans gen. nov., and Trinickia gen. nov.: implications for the evolution of diazotrophy and nodulation in the Burkholderiaceae.</title>
        <authorList>
            <person name="Estrada-de los Santos P."/>
            <person name="Palmer M."/>
            <person name="Chavez-Ramirez B."/>
            <person name="Beukes C."/>
            <person name="Steenkamp E.T."/>
            <person name="Hirsch A.M."/>
            <person name="Manyaka P."/>
            <person name="Maluk M."/>
            <person name="Lafos M."/>
            <person name="Crook M."/>
            <person name="Gross E."/>
            <person name="Simon M.F."/>
            <person name="Bueno dos Reis Junior F."/>
            <person name="Poole P.S."/>
            <person name="Venter S.N."/>
            <person name="James E.K."/>
        </authorList>
    </citation>
    <scope>NUCLEOTIDE SEQUENCE [LARGE SCALE GENOMIC DNA]</scope>
    <source>
        <strain evidence="14 15">GIMN1.004</strain>
    </source>
</reference>
<evidence type="ECO:0000256" key="9">
    <source>
        <dbReference type="ARBA" id="ARBA00023012"/>
    </source>
</evidence>
<evidence type="ECO:0000256" key="2">
    <source>
        <dbReference type="ARBA" id="ARBA00004429"/>
    </source>
</evidence>
<dbReference type="CDD" id="cd06225">
    <property type="entry name" value="HAMP"/>
    <property type="match status" value="1"/>
</dbReference>
<name>A0A2N7VN60_9BURK</name>
<keyword evidence="4" id="KW-0597">Phosphoprotein</keyword>
<dbReference type="PROSITE" id="PS50885">
    <property type="entry name" value="HAMP"/>
    <property type="match status" value="1"/>
</dbReference>
<dbReference type="InterPro" id="IPR005467">
    <property type="entry name" value="His_kinase_dom"/>
</dbReference>
<dbReference type="SMART" id="SM00388">
    <property type="entry name" value="HisKA"/>
    <property type="match status" value="1"/>
</dbReference>
<comment type="catalytic activity">
    <reaction evidence="1">
        <text>ATP + protein L-histidine = ADP + protein N-phospho-L-histidine.</text>
        <dbReference type="EC" id="2.7.13.3"/>
    </reaction>
</comment>
<dbReference type="Gene3D" id="1.10.287.130">
    <property type="match status" value="1"/>
</dbReference>
<evidence type="ECO:0000259" key="13">
    <source>
        <dbReference type="PROSITE" id="PS50885"/>
    </source>
</evidence>
<feature type="domain" description="HAMP" evidence="13">
    <location>
        <begin position="175"/>
        <end position="228"/>
    </location>
</feature>
<dbReference type="CDD" id="cd00082">
    <property type="entry name" value="HisKA"/>
    <property type="match status" value="1"/>
</dbReference>
<dbReference type="Proteomes" id="UP000235616">
    <property type="component" value="Unassembled WGS sequence"/>
</dbReference>
<keyword evidence="5" id="KW-0808">Transferase</keyword>
<keyword evidence="6 11" id="KW-0812">Transmembrane</keyword>
<dbReference type="FunFam" id="1.10.287.130:FF:000001">
    <property type="entry name" value="Two-component sensor histidine kinase"/>
    <property type="match status" value="1"/>
</dbReference>
<evidence type="ECO:0000256" key="1">
    <source>
        <dbReference type="ARBA" id="ARBA00000085"/>
    </source>
</evidence>
<keyword evidence="7" id="KW-0418">Kinase</keyword>
<evidence type="ECO:0000256" key="10">
    <source>
        <dbReference type="ARBA" id="ARBA00023136"/>
    </source>
</evidence>
<proteinExistence type="predicted"/>
<evidence type="ECO:0000256" key="8">
    <source>
        <dbReference type="ARBA" id="ARBA00022989"/>
    </source>
</evidence>
<dbReference type="Pfam" id="PF00672">
    <property type="entry name" value="HAMP"/>
    <property type="match status" value="1"/>
</dbReference>
<dbReference type="CDD" id="cd00075">
    <property type="entry name" value="HATPase"/>
    <property type="match status" value="1"/>
</dbReference>
<evidence type="ECO:0000256" key="6">
    <source>
        <dbReference type="ARBA" id="ARBA00022692"/>
    </source>
</evidence>
<dbReference type="GO" id="GO:0000155">
    <property type="term" value="F:phosphorelay sensor kinase activity"/>
    <property type="evidence" value="ECO:0007669"/>
    <property type="project" value="InterPro"/>
</dbReference>
<dbReference type="Pfam" id="PF00512">
    <property type="entry name" value="HisKA"/>
    <property type="match status" value="1"/>
</dbReference>
<dbReference type="PROSITE" id="PS50109">
    <property type="entry name" value="HIS_KIN"/>
    <property type="match status" value="1"/>
</dbReference>
<accession>A0A2N7VN60</accession>
<dbReference type="SUPFAM" id="SSF55874">
    <property type="entry name" value="ATPase domain of HSP90 chaperone/DNA topoisomerase II/histidine kinase"/>
    <property type="match status" value="1"/>
</dbReference>
<evidence type="ECO:0000256" key="11">
    <source>
        <dbReference type="SAM" id="Phobius"/>
    </source>
</evidence>
<evidence type="ECO:0000256" key="3">
    <source>
        <dbReference type="ARBA" id="ARBA00012438"/>
    </source>
</evidence>
<evidence type="ECO:0000259" key="12">
    <source>
        <dbReference type="PROSITE" id="PS50109"/>
    </source>
</evidence>
<feature type="transmembrane region" description="Helical" evidence="11">
    <location>
        <begin position="15"/>
        <end position="37"/>
    </location>
</feature>
<evidence type="ECO:0000256" key="4">
    <source>
        <dbReference type="ARBA" id="ARBA00022553"/>
    </source>
</evidence>
<dbReference type="FunFam" id="3.30.565.10:FF:000006">
    <property type="entry name" value="Sensor histidine kinase WalK"/>
    <property type="match status" value="1"/>
</dbReference>
<feature type="transmembrane region" description="Helical" evidence="11">
    <location>
        <begin position="151"/>
        <end position="174"/>
    </location>
</feature>
<dbReference type="InterPro" id="IPR036890">
    <property type="entry name" value="HATPase_C_sf"/>
</dbReference>
<comment type="subcellular location">
    <subcellularLocation>
        <location evidence="2">Cell inner membrane</location>
        <topology evidence="2">Multi-pass membrane protein</topology>
    </subcellularLocation>
</comment>
<dbReference type="SUPFAM" id="SSF47384">
    <property type="entry name" value="Homodimeric domain of signal transducing histidine kinase"/>
    <property type="match status" value="1"/>
</dbReference>